<sequence length="219" mass="26010">MITLFPYKFDINKCDQQIQELQHFLTANLAISESGENGLQKFFSERPNLILLLGYWHFGLEPAFYKPEVSLFSNEFRADFVVADRQKKKFVFIEFEDATENSIFKLKSKNSDSANTSYEWSSRYEHGVSQVIDWYYRMDDYERTYKFEEYFGHREISYTGLLVIGRDKFIQQSGLMQRFRWRSSKTIINSKPLHCITFDQLLQESIEKLSTLKASDELE</sequence>
<dbReference type="Pfam" id="PF14082">
    <property type="entry name" value="SduA_C"/>
    <property type="match status" value="1"/>
</dbReference>
<dbReference type="InterPro" id="IPR025359">
    <property type="entry name" value="SduA_C"/>
</dbReference>
<reference evidence="2 3" key="1">
    <citation type="journal article" date="2020" name="ISME J.">
        <title>Comparative genomics reveals insights into cyanobacterial evolution and habitat adaptation.</title>
        <authorList>
            <person name="Chen M.Y."/>
            <person name="Teng W.K."/>
            <person name="Zhao L."/>
            <person name="Hu C.X."/>
            <person name="Zhou Y.K."/>
            <person name="Han B.P."/>
            <person name="Song L.R."/>
            <person name="Shu W.S."/>
        </authorList>
    </citation>
    <scope>NUCLEOTIDE SEQUENCE [LARGE SCALE GENOMIC DNA]</scope>
    <source>
        <strain evidence="2 3">FACHB-1040</strain>
    </source>
</reference>
<evidence type="ECO:0000313" key="2">
    <source>
        <dbReference type="EMBL" id="MBD2278965.1"/>
    </source>
</evidence>
<dbReference type="Proteomes" id="UP000606721">
    <property type="component" value="Unassembled WGS sequence"/>
</dbReference>
<accession>A0ABR8BY11</accession>
<keyword evidence="3" id="KW-1185">Reference proteome</keyword>
<comment type="caution">
    <text evidence="2">The sequence shown here is derived from an EMBL/GenBank/DDBJ whole genome shotgun (WGS) entry which is preliminary data.</text>
</comment>
<organism evidence="2 3">
    <name type="scientific">Aphanizomenon flos-aquae FACHB-1040</name>
    <dbReference type="NCBI Taxonomy" id="2692887"/>
    <lineage>
        <taxon>Bacteria</taxon>
        <taxon>Bacillati</taxon>
        <taxon>Cyanobacteriota</taxon>
        <taxon>Cyanophyceae</taxon>
        <taxon>Nostocales</taxon>
        <taxon>Aphanizomenonaceae</taxon>
        <taxon>Aphanizomenon</taxon>
    </lineage>
</organism>
<feature type="domain" description="Shedu protein SduA C-terminal" evidence="1">
    <location>
        <begin position="35"/>
        <end position="202"/>
    </location>
</feature>
<evidence type="ECO:0000313" key="3">
    <source>
        <dbReference type="Proteomes" id="UP000606721"/>
    </source>
</evidence>
<name>A0ABR8BY11_APHFL</name>
<gene>
    <name evidence="2" type="ORF">H6F99_11865</name>
</gene>
<dbReference type="EMBL" id="JACJQT010000027">
    <property type="protein sequence ID" value="MBD2278965.1"/>
    <property type="molecule type" value="Genomic_DNA"/>
</dbReference>
<proteinExistence type="predicted"/>
<dbReference type="RefSeq" id="WP_190383130.1">
    <property type="nucleotide sequence ID" value="NZ_JACJQT010000027.1"/>
</dbReference>
<protein>
    <submittedName>
        <fullName evidence="2">DUF4263 domain-containing protein</fullName>
    </submittedName>
</protein>
<evidence type="ECO:0000259" key="1">
    <source>
        <dbReference type="Pfam" id="PF14082"/>
    </source>
</evidence>